<dbReference type="Proteomes" id="UP000189437">
    <property type="component" value="Unassembled WGS sequence"/>
</dbReference>
<dbReference type="OrthoDB" id="9783391at2"/>
<dbReference type="NCBIfam" id="TIGR02292">
    <property type="entry name" value="ygfB_yecA"/>
    <property type="match status" value="1"/>
</dbReference>
<reference evidence="3 4" key="1">
    <citation type="submission" date="2016-10" db="EMBL/GenBank/DDBJ databases">
        <title>Rodentibacter gen. nov. and new species.</title>
        <authorList>
            <person name="Christensen H."/>
        </authorList>
    </citation>
    <scope>NUCLEOTIDE SEQUENCE [LARGE SCALE GENOMIC DNA]</scope>
    <source>
        <strain evidence="3 4">Ac69</strain>
    </source>
</reference>
<name>A0A1V3IAE6_9PAST</name>
<dbReference type="STRING" id="1908258.BKK48_02275"/>
<evidence type="ECO:0000313" key="4">
    <source>
        <dbReference type="Proteomes" id="UP000189437"/>
    </source>
</evidence>
<gene>
    <name evidence="3" type="ORF">BKK48_02275</name>
</gene>
<accession>A0A1V3IAE6</accession>
<dbReference type="EMBL" id="MLHH01000005">
    <property type="protein sequence ID" value="OOF37134.1"/>
    <property type="molecule type" value="Genomic_DNA"/>
</dbReference>
<dbReference type="PANTHER" id="PTHR37528">
    <property type="entry name" value="UPF0149 PROTEIN YGFB"/>
    <property type="match status" value="1"/>
</dbReference>
<protein>
    <recommendedName>
        <fullName evidence="2">UPF0149 protein BKK48_02275</fullName>
    </recommendedName>
</protein>
<dbReference type="Pfam" id="PF03695">
    <property type="entry name" value="UPF0149"/>
    <property type="match status" value="1"/>
</dbReference>
<dbReference type="HAMAP" id="MF_00346">
    <property type="entry name" value="UPF0149"/>
    <property type="match status" value="1"/>
</dbReference>
<organism evidence="3 4">
    <name type="scientific">Rodentibacter heidelbergensis</name>
    <dbReference type="NCBI Taxonomy" id="1908258"/>
    <lineage>
        <taxon>Bacteria</taxon>
        <taxon>Pseudomonadati</taxon>
        <taxon>Pseudomonadota</taxon>
        <taxon>Gammaproteobacteria</taxon>
        <taxon>Pasteurellales</taxon>
        <taxon>Pasteurellaceae</taxon>
        <taxon>Rodentibacter</taxon>
    </lineage>
</organism>
<evidence type="ECO:0000313" key="3">
    <source>
        <dbReference type="EMBL" id="OOF37134.1"/>
    </source>
</evidence>
<dbReference type="InterPro" id="IPR011978">
    <property type="entry name" value="YgfB-like"/>
</dbReference>
<dbReference type="NCBIfam" id="NF002477">
    <property type="entry name" value="PRK01736.1"/>
    <property type="match status" value="1"/>
</dbReference>
<dbReference type="PANTHER" id="PTHR37528:SF1">
    <property type="entry name" value="UPF0149 PROTEIN YGFB"/>
    <property type="match status" value="1"/>
</dbReference>
<dbReference type="AlphaFoldDB" id="A0A1V3IAE6"/>
<keyword evidence="4" id="KW-1185">Reference proteome</keyword>
<proteinExistence type="inferred from homology"/>
<comment type="similarity">
    <text evidence="1 2">Belongs to the UPF0149 family.</text>
</comment>
<evidence type="ECO:0000256" key="1">
    <source>
        <dbReference type="ARBA" id="ARBA00038308"/>
    </source>
</evidence>
<dbReference type="SUPFAM" id="SSF101327">
    <property type="entry name" value="YgfB-like"/>
    <property type="match status" value="1"/>
</dbReference>
<sequence>MTIFQSELNQQLKSQGIGINATELHGFLSGLICGGINDQSWQPLLYQFTNDNHAYPTALLAQVSELYQAISNALADVESFSFELGLTENENVFARADSLSEWANHFLLGLGLAQPHLDREKGEIAEALEDLHDICQLGYDEDDNEEEMNEALEEIIEYVRTIATLFYTEFHQPTKTEKPILH</sequence>
<dbReference type="InterPro" id="IPR036255">
    <property type="entry name" value="YgfB-like_sf"/>
</dbReference>
<dbReference type="RefSeq" id="WP_077426590.1">
    <property type="nucleotide sequence ID" value="NZ_MLHH01000005.1"/>
</dbReference>
<dbReference type="GO" id="GO:0005829">
    <property type="term" value="C:cytosol"/>
    <property type="evidence" value="ECO:0007669"/>
    <property type="project" value="TreeGrafter"/>
</dbReference>
<comment type="caution">
    <text evidence="3">The sequence shown here is derived from an EMBL/GenBank/DDBJ whole genome shotgun (WGS) entry which is preliminary data.</text>
</comment>
<evidence type="ECO:0000256" key="2">
    <source>
        <dbReference type="HAMAP-Rule" id="MF_00346"/>
    </source>
</evidence>
<dbReference type="Gene3D" id="1.20.120.740">
    <property type="entry name" value="YgfB uncharacterised protein family UPF0149, PF03695"/>
    <property type="match status" value="1"/>
</dbReference>
<dbReference type="FunFam" id="1.20.120.740:FF:000001">
    <property type="entry name" value="UPF0149 protein YgfB"/>
    <property type="match status" value="1"/>
</dbReference>